<dbReference type="AlphaFoldDB" id="A0A8S0VX80"/>
<dbReference type="Proteomes" id="UP000467700">
    <property type="component" value="Unassembled WGS sequence"/>
</dbReference>
<dbReference type="EMBL" id="CACVBS010000051">
    <property type="protein sequence ID" value="CAA7265904.1"/>
    <property type="molecule type" value="Genomic_DNA"/>
</dbReference>
<comment type="caution">
    <text evidence="1">The sequence shown here is derived from an EMBL/GenBank/DDBJ whole genome shotgun (WGS) entry which is preliminary data.</text>
</comment>
<organism evidence="1 2">
    <name type="scientific">Cyclocybe aegerita</name>
    <name type="common">Black poplar mushroom</name>
    <name type="synonym">Agrocybe aegerita</name>
    <dbReference type="NCBI Taxonomy" id="1973307"/>
    <lineage>
        <taxon>Eukaryota</taxon>
        <taxon>Fungi</taxon>
        <taxon>Dikarya</taxon>
        <taxon>Basidiomycota</taxon>
        <taxon>Agaricomycotina</taxon>
        <taxon>Agaricomycetes</taxon>
        <taxon>Agaricomycetidae</taxon>
        <taxon>Agaricales</taxon>
        <taxon>Agaricineae</taxon>
        <taxon>Bolbitiaceae</taxon>
        <taxon>Cyclocybe</taxon>
    </lineage>
</organism>
<reference evidence="1 2" key="1">
    <citation type="submission" date="2020-01" db="EMBL/GenBank/DDBJ databases">
        <authorList>
            <person name="Gupta K D."/>
        </authorList>
    </citation>
    <scope>NUCLEOTIDE SEQUENCE [LARGE SCALE GENOMIC DNA]</scope>
</reference>
<gene>
    <name evidence="1" type="ORF">AAE3_LOCUS8050</name>
</gene>
<proteinExistence type="predicted"/>
<sequence>MFVAIVGTRFSGKSVIENYLVSCKGFTSVRIVQSDMDINIGGSEERFEALKTTNGLLRGIPSSLRLSLKPETDVPSKHLSFLSMSPLPSPAPTSTSSYSRQQQTRCFSSTEELLIFVTENWRQHFVTTDLNTRDIIEPFIRRPFFLLLRVDAPLLERYARSRRSMNMTLTDFVEEDDRLVFGVRQIPTSRQAALQNLADLTFMHTLTVSIYCILNIYGPAGTPISWRVYGGNVMTYETV</sequence>
<accession>A0A8S0VX80</accession>
<dbReference type="OrthoDB" id="6710946at2759"/>
<keyword evidence="2" id="KW-1185">Reference proteome</keyword>
<evidence type="ECO:0000313" key="2">
    <source>
        <dbReference type="Proteomes" id="UP000467700"/>
    </source>
</evidence>
<name>A0A8S0VX80_CYCAE</name>
<evidence type="ECO:0000313" key="1">
    <source>
        <dbReference type="EMBL" id="CAA7265904.1"/>
    </source>
</evidence>
<protein>
    <submittedName>
        <fullName evidence="1">Uncharacterized protein</fullName>
    </submittedName>
</protein>